<proteinExistence type="predicted"/>
<name>A0A1J8QSG7_9AGAM</name>
<evidence type="ECO:0000313" key="1">
    <source>
        <dbReference type="EMBL" id="OJA16385.1"/>
    </source>
</evidence>
<gene>
    <name evidence="1" type="ORF">AZE42_14187</name>
</gene>
<keyword evidence="2" id="KW-1185">Reference proteome</keyword>
<reference evidence="1 2" key="1">
    <citation type="submission" date="2016-03" db="EMBL/GenBank/DDBJ databases">
        <title>Comparative genomics of the ectomycorrhizal sister species Rhizopogon vinicolor and Rhizopogon vesiculosus (Basidiomycota: Boletales) reveals a divergence of the mating type B locus.</title>
        <authorList>
            <person name="Mujic A.B."/>
            <person name="Kuo A."/>
            <person name="Tritt A."/>
            <person name="Lipzen A."/>
            <person name="Chen C."/>
            <person name="Johnson J."/>
            <person name="Sharma A."/>
            <person name="Barry K."/>
            <person name="Grigoriev I.V."/>
            <person name="Spatafora J.W."/>
        </authorList>
    </citation>
    <scope>NUCLEOTIDE SEQUENCE [LARGE SCALE GENOMIC DNA]</scope>
    <source>
        <strain evidence="1 2">AM-OR11-056</strain>
    </source>
</reference>
<comment type="caution">
    <text evidence="1">The sequence shown here is derived from an EMBL/GenBank/DDBJ whole genome shotgun (WGS) entry which is preliminary data.</text>
</comment>
<protein>
    <submittedName>
        <fullName evidence="1">Uncharacterized protein</fullName>
    </submittedName>
</protein>
<accession>A0A1J8QSG7</accession>
<dbReference type="EMBL" id="LVVM01002589">
    <property type="protein sequence ID" value="OJA16385.1"/>
    <property type="molecule type" value="Genomic_DNA"/>
</dbReference>
<dbReference type="AlphaFoldDB" id="A0A1J8QSG7"/>
<organism evidence="1 2">
    <name type="scientific">Rhizopogon vesiculosus</name>
    <dbReference type="NCBI Taxonomy" id="180088"/>
    <lineage>
        <taxon>Eukaryota</taxon>
        <taxon>Fungi</taxon>
        <taxon>Dikarya</taxon>
        <taxon>Basidiomycota</taxon>
        <taxon>Agaricomycotina</taxon>
        <taxon>Agaricomycetes</taxon>
        <taxon>Agaricomycetidae</taxon>
        <taxon>Boletales</taxon>
        <taxon>Suillineae</taxon>
        <taxon>Rhizopogonaceae</taxon>
        <taxon>Rhizopogon</taxon>
    </lineage>
</organism>
<sequence length="38" mass="4628">MYVLPLWKVDITTDLDYIDKQKMQHHGKYQRYCVSHSS</sequence>
<evidence type="ECO:0000313" key="2">
    <source>
        <dbReference type="Proteomes" id="UP000183567"/>
    </source>
</evidence>
<dbReference type="Proteomes" id="UP000183567">
    <property type="component" value="Unassembled WGS sequence"/>
</dbReference>